<name>A0ABX1X561_9BACL</name>
<reference evidence="1 2" key="1">
    <citation type="submission" date="2019-10" db="EMBL/GenBank/DDBJ databases">
        <title>Description of Paenibacillus humi sp. nov.</title>
        <authorList>
            <person name="Carlier A."/>
            <person name="Qi S."/>
        </authorList>
    </citation>
    <scope>NUCLEOTIDE SEQUENCE [LARGE SCALE GENOMIC DNA]</scope>
    <source>
        <strain evidence="1 2">LMG 31461</strain>
    </source>
</reference>
<sequence length="149" mass="16790">MKSNFQWIDRNACVSALSSYCVESDVKFDQAIKGVLLHSFCINISSMTQKHMAALKKDVMKRAKDMKLELRAPEIGDVVRVAKLVPNPLMGGYRQDNKNLVEAEVIEVRRMSSWIHYKVRRVQDGEIQEGNGHMIKSIVKRASGALSAV</sequence>
<dbReference type="RefSeq" id="WP_171628963.1">
    <property type="nucleotide sequence ID" value="NZ_WHNY01000009.1"/>
</dbReference>
<dbReference type="Proteomes" id="UP000653578">
    <property type="component" value="Unassembled WGS sequence"/>
</dbReference>
<keyword evidence="2" id="KW-1185">Reference proteome</keyword>
<dbReference type="EMBL" id="WHNY01000009">
    <property type="protein sequence ID" value="NOU63155.1"/>
    <property type="molecule type" value="Genomic_DNA"/>
</dbReference>
<accession>A0ABX1X561</accession>
<gene>
    <name evidence="1" type="ORF">GC096_03725</name>
</gene>
<evidence type="ECO:0000313" key="1">
    <source>
        <dbReference type="EMBL" id="NOU63155.1"/>
    </source>
</evidence>
<protein>
    <submittedName>
        <fullName evidence="1">Uncharacterized protein</fullName>
    </submittedName>
</protein>
<comment type="caution">
    <text evidence="1">The sequence shown here is derived from an EMBL/GenBank/DDBJ whole genome shotgun (WGS) entry which is preliminary data.</text>
</comment>
<evidence type="ECO:0000313" key="2">
    <source>
        <dbReference type="Proteomes" id="UP000653578"/>
    </source>
</evidence>
<proteinExistence type="predicted"/>
<organism evidence="1 2">
    <name type="scientific">Paenibacillus plantarum</name>
    <dbReference type="NCBI Taxonomy" id="2654975"/>
    <lineage>
        <taxon>Bacteria</taxon>
        <taxon>Bacillati</taxon>
        <taxon>Bacillota</taxon>
        <taxon>Bacilli</taxon>
        <taxon>Bacillales</taxon>
        <taxon>Paenibacillaceae</taxon>
        <taxon>Paenibacillus</taxon>
    </lineage>
</organism>